<feature type="domain" description="Nucleotide-diphospho-sugar transferase" evidence="3">
    <location>
        <begin position="648"/>
        <end position="761"/>
    </location>
</feature>
<proteinExistence type="predicted"/>
<dbReference type="InterPro" id="IPR005069">
    <property type="entry name" value="Nucl-diP-sugar_transferase"/>
</dbReference>
<dbReference type="OrthoDB" id="540503at2759"/>
<feature type="region of interest" description="Disordered" evidence="1">
    <location>
        <begin position="102"/>
        <end position="124"/>
    </location>
</feature>
<evidence type="ECO:0000313" key="4">
    <source>
        <dbReference type="EMBL" id="OLQ11301.1"/>
    </source>
</evidence>
<keyword evidence="5" id="KW-1185">Reference proteome</keyword>
<feature type="chain" id="PRO_5013022943" description="Nucleotide-diphospho-sugar transferase domain-containing protein" evidence="2">
    <location>
        <begin position="24"/>
        <end position="859"/>
    </location>
</feature>
<dbReference type="Pfam" id="PF03407">
    <property type="entry name" value="Nucleotid_trans"/>
    <property type="match status" value="1"/>
</dbReference>
<feature type="signal peptide" evidence="2">
    <location>
        <begin position="1"/>
        <end position="23"/>
    </location>
</feature>
<evidence type="ECO:0000256" key="1">
    <source>
        <dbReference type="SAM" id="MobiDB-lite"/>
    </source>
</evidence>
<sequence length="859" mass="96086">MRGCALVNWLCLVFSDVPRWTVGTRTEKLQSFEADMLAAKAAVPVTPLLLVQVLLSPLDLNPEVAVVVAVAAASGDEGGGGGCGGGGGVLCDCKDYAGSIGVDDDGDGDGGADDDDDDDDGGDDVVVAAVVPGSGGYFPSPTRPAEAPLSQDVDGEGLLTMDLAMVFMQLRGREMFRPCLLWGLASSWTATGEIDIDEFKSFEKPDLPAFLDYDCDLVGTKPGAVVDWNLVYQRVESSFSRLSPLKSNFSFPEEFKHLVVDSGPRRSADPSRRALEECPLGAMYLRLLYYYQGLTINNLWHQEVEQEIQLVLATYPTYALALTRWPIFPVLAHFSHVHRLPLEVVMCDDVKGVVDWGQCRKDGMRWIDLVYTDEESKLPAHDETMLELQVVVSQYLYTILRWKENQLKASEECPFGFFFLAATQLVAAAGKSTQHLPPFGKIMDQVVGALQFGRVSSSPWPVWHVLAIFADFNKANWYWGGDRKYLRGYSDWNLRSDELSPLVSPRNAFLSPGWKEEAVEKVDSLVQLRHIKFVEALSTRSRIQEDGWGPMRPIVRSLVDAAQAVAAVSERQGLKRRLAYVVLLYGGKWAYLLERLARHLFHLNVLHPLLVIAIGEDAANTCRKLMSGDSMQSAQVICWMPDTMSQVHRFTCIHGLLHLGIDVLYTDMDTFWLRDPTNRILASAEGWDALFARHGDADCVNIGVFYLRASGRTALWMSQFIAWYHDHPFEIDQRGLHVFLGLPTQRMKVAFLPEDLVQIRGSVLEDRNEVVIGDIGWAGLLPKMLIFHWCHRPIELKEKEINIAYDANEALLHHNLPVSLAVSVMAGAMPRTPWAYAFKFRVVLDQYIKELSDEREACW</sequence>
<organism evidence="4 5">
    <name type="scientific">Symbiodinium microadriaticum</name>
    <name type="common">Dinoflagellate</name>
    <name type="synonym">Zooxanthella microadriatica</name>
    <dbReference type="NCBI Taxonomy" id="2951"/>
    <lineage>
        <taxon>Eukaryota</taxon>
        <taxon>Sar</taxon>
        <taxon>Alveolata</taxon>
        <taxon>Dinophyceae</taxon>
        <taxon>Suessiales</taxon>
        <taxon>Symbiodiniaceae</taxon>
        <taxon>Symbiodinium</taxon>
    </lineage>
</organism>
<dbReference type="EMBL" id="LSRX01000061">
    <property type="protein sequence ID" value="OLQ11301.1"/>
    <property type="molecule type" value="Genomic_DNA"/>
</dbReference>
<evidence type="ECO:0000256" key="2">
    <source>
        <dbReference type="SAM" id="SignalP"/>
    </source>
</evidence>
<gene>
    <name evidence="4" type="ORF">AK812_SmicGene4909</name>
</gene>
<comment type="caution">
    <text evidence="4">The sequence shown here is derived from an EMBL/GenBank/DDBJ whole genome shotgun (WGS) entry which is preliminary data.</text>
</comment>
<keyword evidence="2" id="KW-0732">Signal</keyword>
<feature type="compositionally biased region" description="Acidic residues" evidence="1">
    <location>
        <begin position="102"/>
        <end position="123"/>
    </location>
</feature>
<accession>A0A1Q9EV61</accession>
<dbReference type="AlphaFoldDB" id="A0A1Q9EV61"/>
<protein>
    <recommendedName>
        <fullName evidence="3">Nucleotide-diphospho-sugar transferase domain-containing protein</fullName>
    </recommendedName>
</protein>
<reference evidence="4 5" key="1">
    <citation type="submission" date="2016-02" db="EMBL/GenBank/DDBJ databases">
        <title>Genome analysis of coral dinoflagellate symbionts highlights evolutionary adaptations to a symbiotic lifestyle.</title>
        <authorList>
            <person name="Aranda M."/>
            <person name="Li Y."/>
            <person name="Liew Y.J."/>
            <person name="Baumgarten S."/>
            <person name="Simakov O."/>
            <person name="Wilson M."/>
            <person name="Piel J."/>
            <person name="Ashoor H."/>
            <person name="Bougouffa S."/>
            <person name="Bajic V.B."/>
            <person name="Ryu T."/>
            <person name="Ravasi T."/>
            <person name="Bayer T."/>
            <person name="Micklem G."/>
            <person name="Kim H."/>
            <person name="Bhak J."/>
            <person name="Lajeunesse T.C."/>
            <person name="Voolstra C.R."/>
        </authorList>
    </citation>
    <scope>NUCLEOTIDE SEQUENCE [LARGE SCALE GENOMIC DNA]</scope>
    <source>
        <strain evidence="4 5">CCMP2467</strain>
    </source>
</reference>
<dbReference type="Proteomes" id="UP000186817">
    <property type="component" value="Unassembled WGS sequence"/>
</dbReference>
<dbReference type="OMA" id="DEREACW"/>
<evidence type="ECO:0000313" key="5">
    <source>
        <dbReference type="Proteomes" id="UP000186817"/>
    </source>
</evidence>
<evidence type="ECO:0000259" key="3">
    <source>
        <dbReference type="Pfam" id="PF03407"/>
    </source>
</evidence>
<name>A0A1Q9EV61_SYMMI</name>